<reference evidence="2 3" key="1">
    <citation type="journal article" date="2015" name="Genome Announc.">
        <title>Complete Genome Sequence of Methylobacterium aquaticum Strain 22A, Isolated from Racomitrium japonicum Moss.</title>
        <authorList>
            <person name="Tani A."/>
            <person name="Ogura Y."/>
            <person name="Hayashi T."/>
            <person name="Kimbara K."/>
        </authorList>
    </citation>
    <scope>NUCLEOTIDE SEQUENCE [LARGE SCALE GENOMIC DNA]</scope>
    <source>
        <strain evidence="2 3">MA-22A</strain>
    </source>
</reference>
<organism evidence="2 3">
    <name type="scientific">Methylobacterium aquaticum</name>
    <dbReference type="NCBI Taxonomy" id="270351"/>
    <lineage>
        <taxon>Bacteria</taxon>
        <taxon>Pseudomonadati</taxon>
        <taxon>Pseudomonadota</taxon>
        <taxon>Alphaproteobacteria</taxon>
        <taxon>Hyphomicrobiales</taxon>
        <taxon>Methylobacteriaceae</taxon>
        <taxon>Methylobacterium</taxon>
    </lineage>
</organism>
<name>A0A1Y0ZC42_9HYPH</name>
<dbReference type="EMBL" id="AP014704">
    <property type="protein sequence ID" value="BAR47142.1"/>
    <property type="molecule type" value="Genomic_DNA"/>
</dbReference>
<dbReference type="KEGG" id="maqu:Maq22A_c28180"/>
<reference evidence="3" key="2">
    <citation type="submission" date="2015-01" db="EMBL/GenBank/DDBJ databases">
        <title>Complete genome sequence of Methylobacterium aquaticum strain 22A.</title>
        <authorList>
            <person name="Tani A."/>
            <person name="Ogura Y."/>
            <person name="Hayashi T."/>
        </authorList>
    </citation>
    <scope>NUCLEOTIDE SEQUENCE [LARGE SCALE GENOMIC DNA]</scope>
    <source>
        <strain evidence="3">MA-22A</strain>
    </source>
</reference>
<evidence type="ECO:0000256" key="1">
    <source>
        <dbReference type="SAM" id="MobiDB-lite"/>
    </source>
</evidence>
<proteinExistence type="predicted"/>
<dbReference type="Proteomes" id="UP000061432">
    <property type="component" value="Chromosome"/>
</dbReference>
<feature type="region of interest" description="Disordered" evidence="1">
    <location>
        <begin position="1"/>
        <end position="21"/>
    </location>
</feature>
<sequence>MAAASPGRPRPAERASVPALSSPATIRDAVRACRSPSSQTLAAGRVASWGDVAGPEIALWALYPSRRLLSARVSAFPEHLRETVPTGGREQLAAFLDA</sequence>
<gene>
    <name evidence="2" type="ORF">Maq22A_c28180</name>
</gene>
<dbReference type="AlphaFoldDB" id="A0A1Y0ZC42"/>
<evidence type="ECO:0000313" key="3">
    <source>
        <dbReference type="Proteomes" id="UP000061432"/>
    </source>
</evidence>
<evidence type="ECO:0000313" key="2">
    <source>
        <dbReference type="EMBL" id="BAR47142.1"/>
    </source>
</evidence>
<accession>A0A1Y0ZC42</accession>
<protein>
    <submittedName>
        <fullName evidence="2">Uncharacterized protein</fullName>
    </submittedName>
</protein>